<organism evidence="1 2">
    <name type="scientific">Ralstonia holmesii</name>
    <dbReference type="NCBI Taxonomy" id="3058602"/>
    <lineage>
        <taxon>Bacteria</taxon>
        <taxon>Pseudomonadati</taxon>
        <taxon>Pseudomonadota</taxon>
        <taxon>Betaproteobacteria</taxon>
        <taxon>Burkholderiales</taxon>
        <taxon>Burkholderiaceae</taxon>
        <taxon>Ralstonia</taxon>
    </lineage>
</organism>
<dbReference type="InterPro" id="IPR023214">
    <property type="entry name" value="HAD_sf"/>
</dbReference>
<protein>
    <submittedName>
        <fullName evidence="1">5'-nucleotidase</fullName>
        <ecNumber evidence="1">3.1.3.5</ecNumber>
    </submittedName>
</protein>
<dbReference type="InterPro" id="IPR006549">
    <property type="entry name" value="HAD-SF_hydro_IIIA"/>
</dbReference>
<reference evidence="1 2" key="1">
    <citation type="submission" date="2023-07" db="EMBL/GenBank/DDBJ databases">
        <authorList>
            <person name="Peeters C."/>
        </authorList>
    </citation>
    <scope>NUCLEOTIDE SEQUENCE [LARGE SCALE GENOMIC DNA]</scope>
    <source>
        <strain evidence="1 2">LMG 18096</strain>
    </source>
</reference>
<dbReference type="PANTHER" id="PTHR43434">
    <property type="entry name" value="PHOSPHOGLYCOLATE PHOSPHATASE"/>
    <property type="match status" value="1"/>
</dbReference>
<dbReference type="InterPro" id="IPR050155">
    <property type="entry name" value="HAD-like_hydrolase_sf"/>
</dbReference>
<sequence length="219" mass="24199">MPQQRFDLIVFDWDGTLMDSTSAITRSIQLACRDLDLPVPDDTRASHVIGLGLRDALEYAVPTLDPADYGKLADRYRFHYLSRDAQLVLFPGVREMLEALRRQNYLLAVATGKSRVGLQRAMEATNLTGVFDNTRCADETFSKPHPAMLLELTRDLGMEVERTVMIGDTTHDLQMAANAGAAGVAVTYGAHPADVLDSLTPLYSAKSVPDLHNWLTQHA</sequence>
<proteinExistence type="predicted"/>
<dbReference type="NCBIfam" id="TIGR01662">
    <property type="entry name" value="HAD-SF-IIIA"/>
    <property type="match status" value="1"/>
</dbReference>
<dbReference type="Gene3D" id="1.10.150.240">
    <property type="entry name" value="Putative phosphatase, domain 2"/>
    <property type="match status" value="1"/>
</dbReference>
<dbReference type="Pfam" id="PF13419">
    <property type="entry name" value="HAD_2"/>
    <property type="match status" value="1"/>
</dbReference>
<dbReference type="InterPro" id="IPR041492">
    <property type="entry name" value="HAD_2"/>
</dbReference>
<dbReference type="RefSeq" id="WP_024976116.1">
    <property type="nucleotide sequence ID" value="NZ_CATVZT010000004.1"/>
</dbReference>
<keyword evidence="2" id="KW-1185">Reference proteome</keyword>
<dbReference type="Gene3D" id="3.40.50.1000">
    <property type="entry name" value="HAD superfamily/HAD-like"/>
    <property type="match status" value="1"/>
</dbReference>
<name>A0ABC8QMF0_9RALS</name>
<dbReference type="NCBIfam" id="TIGR01549">
    <property type="entry name" value="HAD-SF-IA-v1"/>
    <property type="match status" value="1"/>
</dbReference>
<dbReference type="AlphaFoldDB" id="A0ABC8QMF0"/>
<comment type="caution">
    <text evidence="1">The sequence shown here is derived from an EMBL/GenBank/DDBJ whole genome shotgun (WGS) entry which is preliminary data.</text>
</comment>
<dbReference type="SFLD" id="SFLDG01129">
    <property type="entry name" value="C1.5:_HAD__Beta-PGM__Phosphata"/>
    <property type="match status" value="1"/>
</dbReference>
<dbReference type="InterPro" id="IPR023198">
    <property type="entry name" value="PGP-like_dom2"/>
</dbReference>
<keyword evidence="1" id="KW-0378">Hydrolase</keyword>
<evidence type="ECO:0000313" key="2">
    <source>
        <dbReference type="Proteomes" id="UP001189663"/>
    </source>
</evidence>
<accession>A0ABC8QMF0</accession>
<dbReference type="InterPro" id="IPR036412">
    <property type="entry name" value="HAD-like_sf"/>
</dbReference>
<dbReference type="SFLD" id="SFLDG01135">
    <property type="entry name" value="C1.5.6:_HAD__Beta-PGM__Phospha"/>
    <property type="match status" value="1"/>
</dbReference>
<evidence type="ECO:0000313" key="1">
    <source>
        <dbReference type="EMBL" id="CAJ0798981.1"/>
    </source>
</evidence>
<dbReference type="EMBL" id="CATZAT010000008">
    <property type="protein sequence ID" value="CAJ0798981.1"/>
    <property type="molecule type" value="Genomic_DNA"/>
</dbReference>
<dbReference type="EC" id="3.1.3.5" evidence="1"/>
<dbReference type="PANTHER" id="PTHR43434:SF24">
    <property type="entry name" value="HYDROLASE-RELATED"/>
    <property type="match status" value="1"/>
</dbReference>
<dbReference type="SFLD" id="SFLDS00003">
    <property type="entry name" value="Haloacid_Dehalogenase"/>
    <property type="match status" value="1"/>
</dbReference>
<gene>
    <name evidence="1" type="ORF">LMG18096_03630</name>
</gene>
<dbReference type="SUPFAM" id="SSF56784">
    <property type="entry name" value="HAD-like"/>
    <property type="match status" value="1"/>
</dbReference>
<dbReference type="InterPro" id="IPR006439">
    <property type="entry name" value="HAD-SF_hydro_IA"/>
</dbReference>
<dbReference type="NCBIfam" id="TIGR01509">
    <property type="entry name" value="HAD-SF-IA-v3"/>
    <property type="match status" value="1"/>
</dbReference>
<dbReference type="GO" id="GO:0008253">
    <property type="term" value="F:5'-nucleotidase activity"/>
    <property type="evidence" value="ECO:0007669"/>
    <property type="project" value="UniProtKB-EC"/>
</dbReference>
<dbReference type="Proteomes" id="UP001189663">
    <property type="component" value="Unassembled WGS sequence"/>
</dbReference>